<feature type="region of interest" description="Disordered" evidence="1">
    <location>
        <begin position="578"/>
        <end position="600"/>
    </location>
</feature>
<organism evidence="2">
    <name type="scientific">viral metagenome</name>
    <dbReference type="NCBI Taxonomy" id="1070528"/>
    <lineage>
        <taxon>unclassified sequences</taxon>
        <taxon>metagenomes</taxon>
        <taxon>organismal metagenomes</taxon>
    </lineage>
</organism>
<feature type="region of interest" description="Disordered" evidence="1">
    <location>
        <begin position="238"/>
        <end position="268"/>
    </location>
</feature>
<evidence type="ECO:0000313" key="2">
    <source>
        <dbReference type="EMBL" id="QJA77350.1"/>
    </source>
</evidence>
<name>A0A6M3K4L2_9ZZZZ</name>
<dbReference type="EMBL" id="MT142278">
    <property type="protein sequence ID" value="QJA77350.1"/>
    <property type="molecule type" value="Genomic_DNA"/>
</dbReference>
<gene>
    <name evidence="2" type="ORF">MM415A01322_0015</name>
</gene>
<dbReference type="AlphaFoldDB" id="A0A6M3K4L2"/>
<proteinExistence type="predicted"/>
<evidence type="ECO:0000256" key="1">
    <source>
        <dbReference type="SAM" id="MobiDB-lite"/>
    </source>
</evidence>
<accession>A0A6M3K4L2</accession>
<sequence length="611" mass="69978">MAKKLNKSDKKEGKGNYQVKDWLERLERASKVKEQWRDSFRVALGYDFWEGRQRPPNIPASEWVTINLIYSNLMSMLPSLYNNDPYFYVKLKRSHIPNPMSIVLYEKRGKIRQSMINYLKEELNLKTKTRLSIMDAIFQFGVMKVHYETEMVENPDAGQPMVDENSQFMIGEDGQVIIEPKMIPTNEAYRLTRIHPDDFLVDEDAGPLDEDVTWKAQRIKRNIDDVKKDKRLESSARTKLKATEISDPIQKQREHRKKGTVSSVDSSDKRKPDTVVLWEIYDLKEKRWLVVAEGCEEFMVKPEKLPVGTEDDPFVDLRFTKRDDSWYPLPAVSQWIDPQKEYCELRSKLSVHRKRFNRKYLAVRAMISEDEVRKLEIGDDGTICWTEQPGEVVTPIKDAPLDQNHIQELALLRDELTLLAVGPNQRQSGRGVESATEADIIERRLQVQEGDWIGLVIDFVRDVARKLDQLVQAYITQDQAIKVTGPQGDYWELVSTQDYEAIEGEFEYSVNVGATTPKLPEIERAQWLAFLTLLASAPQLALSKRLLTHQAELHHIDDEILVEEIHQMAVKMMSGQIPMPGTQGSSPGGPGSAETGPAGMAMGMANFRGGQ</sequence>
<protein>
    <submittedName>
        <fullName evidence="2">Putative head tail connector protein</fullName>
    </submittedName>
</protein>
<reference evidence="2" key="1">
    <citation type="submission" date="2020-03" db="EMBL/GenBank/DDBJ databases">
        <title>The deep terrestrial virosphere.</title>
        <authorList>
            <person name="Holmfeldt K."/>
            <person name="Nilsson E."/>
            <person name="Simone D."/>
            <person name="Lopez-Fernandez M."/>
            <person name="Wu X."/>
            <person name="de Brujin I."/>
            <person name="Lundin D."/>
            <person name="Andersson A."/>
            <person name="Bertilsson S."/>
            <person name="Dopson M."/>
        </authorList>
    </citation>
    <scope>NUCLEOTIDE SEQUENCE</scope>
    <source>
        <strain evidence="2">MM415A01322</strain>
    </source>
</reference>